<dbReference type="STRING" id="551991.SAMN05192529_11865"/>
<gene>
    <name evidence="6" type="ORF">SAMN05192529_11865</name>
</gene>
<keyword evidence="7" id="KW-1185">Reference proteome</keyword>
<proteinExistence type="inferred from homology"/>
<dbReference type="InterPro" id="IPR046357">
    <property type="entry name" value="PPIase_dom_sf"/>
</dbReference>
<comment type="catalytic activity">
    <reaction evidence="1 3 4">
        <text>[protein]-peptidylproline (omega=180) = [protein]-peptidylproline (omega=0)</text>
        <dbReference type="Rhea" id="RHEA:16237"/>
        <dbReference type="Rhea" id="RHEA-COMP:10747"/>
        <dbReference type="Rhea" id="RHEA-COMP:10748"/>
        <dbReference type="ChEBI" id="CHEBI:83833"/>
        <dbReference type="ChEBI" id="CHEBI:83834"/>
        <dbReference type="EC" id="5.2.1.8"/>
    </reaction>
</comment>
<accession>A0A1H4B5R4</accession>
<evidence type="ECO:0000256" key="1">
    <source>
        <dbReference type="ARBA" id="ARBA00000971"/>
    </source>
</evidence>
<evidence type="ECO:0000313" key="7">
    <source>
        <dbReference type="Proteomes" id="UP000199041"/>
    </source>
</evidence>
<comment type="similarity">
    <text evidence="4">Belongs to the FKBP-type PPIase family.</text>
</comment>
<dbReference type="AlphaFoldDB" id="A0A1H4B5R4"/>
<dbReference type="EMBL" id="FNQY01000018">
    <property type="protein sequence ID" value="SEA43467.1"/>
    <property type="molecule type" value="Genomic_DNA"/>
</dbReference>
<sequence length="203" mass="21707">MSVSMLAAMCVTMSSCLKNDSDNYVAPVDPSVEAPALQAFIDSTGYNMVTQSDSLYLYVSNGTNFELKGYKMPYLYYEIVNPGNLTQGSTDTSDAAIGGSVGGNTTIYNTYTDSTLIASVTYKGTLLNGTEFGKSDEPVLFAIPNMIYAWQALVGKVGKGGEIRILTPSLYGYSNSAKTGIPANSPLYFDVKVVGFVKNSYGK</sequence>
<evidence type="ECO:0000256" key="3">
    <source>
        <dbReference type="PROSITE-ProRule" id="PRU00277"/>
    </source>
</evidence>
<dbReference type="PROSITE" id="PS50059">
    <property type="entry name" value="FKBP_PPIASE"/>
    <property type="match status" value="1"/>
</dbReference>
<name>A0A1H4B5R4_9BACT</name>
<evidence type="ECO:0000313" key="6">
    <source>
        <dbReference type="EMBL" id="SEA43467.1"/>
    </source>
</evidence>
<evidence type="ECO:0000256" key="4">
    <source>
        <dbReference type="RuleBase" id="RU003915"/>
    </source>
</evidence>
<feature type="domain" description="PPIase FKBP-type" evidence="5">
    <location>
        <begin position="115"/>
        <end position="197"/>
    </location>
</feature>
<dbReference type="GO" id="GO:0003755">
    <property type="term" value="F:peptidyl-prolyl cis-trans isomerase activity"/>
    <property type="evidence" value="ECO:0007669"/>
    <property type="project" value="UniProtKB-UniRule"/>
</dbReference>
<keyword evidence="2 3" id="KW-0697">Rotamase</keyword>
<dbReference type="Proteomes" id="UP000199041">
    <property type="component" value="Unassembled WGS sequence"/>
</dbReference>
<dbReference type="InterPro" id="IPR001179">
    <property type="entry name" value="PPIase_FKBP_dom"/>
</dbReference>
<dbReference type="EC" id="5.2.1.8" evidence="4"/>
<reference evidence="6 7" key="1">
    <citation type="submission" date="2016-10" db="EMBL/GenBank/DDBJ databases">
        <authorList>
            <person name="de Groot N.N."/>
        </authorList>
    </citation>
    <scope>NUCLEOTIDE SEQUENCE [LARGE SCALE GENOMIC DNA]</scope>
    <source>
        <strain evidence="6 7">Vu-144</strain>
    </source>
</reference>
<organism evidence="6 7">
    <name type="scientific">Arachidicoccus rhizosphaerae</name>
    <dbReference type="NCBI Taxonomy" id="551991"/>
    <lineage>
        <taxon>Bacteria</taxon>
        <taxon>Pseudomonadati</taxon>
        <taxon>Bacteroidota</taxon>
        <taxon>Chitinophagia</taxon>
        <taxon>Chitinophagales</taxon>
        <taxon>Chitinophagaceae</taxon>
        <taxon>Arachidicoccus</taxon>
    </lineage>
</organism>
<evidence type="ECO:0000256" key="2">
    <source>
        <dbReference type="ARBA" id="ARBA00023110"/>
    </source>
</evidence>
<dbReference type="Gene3D" id="3.10.50.40">
    <property type="match status" value="1"/>
</dbReference>
<dbReference type="Pfam" id="PF00254">
    <property type="entry name" value="FKBP_C"/>
    <property type="match status" value="1"/>
</dbReference>
<protein>
    <recommendedName>
        <fullName evidence="4">Peptidyl-prolyl cis-trans isomerase</fullName>
        <ecNumber evidence="4">5.2.1.8</ecNumber>
    </recommendedName>
</protein>
<keyword evidence="3 4" id="KW-0413">Isomerase</keyword>
<evidence type="ECO:0000259" key="5">
    <source>
        <dbReference type="PROSITE" id="PS50059"/>
    </source>
</evidence>
<dbReference type="SUPFAM" id="SSF54534">
    <property type="entry name" value="FKBP-like"/>
    <property type="match status" value="1"/>
</dbReference>